<accession>A0ACC2GIK1</accession>
<dbReference type="Proteomes" id="UP001157502">
    <property type="component" value="Chromosome 13"/>
</dbReference>
<name>A0ACC2GIK1_DALPE</name>
<reference evidence="1" key="1">
    <citation type="submission" date="2021-05" db="EMBL/GenBank/DDBJ databases">
        <authorList>
            <person name="Pan Q."/>
            <person name="Jouanno E."/>
            <person name="Zahm M."/>
            <person name="Klopp C."/>
            <person name="Cabau C."/>
            <person name="Louis A."/>
            <person name="Berthelot C."/>
            <person name="Parey E."/>
            <person name="Roest Crollius H."/>
            <person name="Montfort J."/>
            <person name="Robinson-Rechavi M."/>
            <person name="Bouchez O."/>
            <person name="Lampietro C."/>
            <person name="Lopez Roques C."/>
            <person name="Donnadieu C."/>
            <person name="Postlethwait J."/>
            <person name="Bobe J."/>
            <person name="Dillon D."/>
            <person name="Chandos A."/>
            <person name="von Hippel F."/>
            <person name="Guiguen Y."/>
        </authorList>
    </citation>
    <scope>NUCLEOTIDE SEQUENCE</scope>
    <source>
        <strain evidence="1">YG-Jan2019</strain>
    </source>
</reference>
<sequence>MKLQRRFCKHSNMGDMKTPDFDDLLAAFDIPDDTSLDAKETTQENHNETKSPVKHSAMCIDDGLSVHQPVDVSEVPVVSVIVKNRSCQDTSDSGDKRQDTYFRHPLENGLQESDVCMEAHQMDQCGSSLNGNGSRGLLETTLAQHSLHGTLSFSNSFSQFSPISSPESEHVQCAGVDIDPKQRPYFPAVSLLMSAEPSISVHQKKRMSCSIFDKCHNLDYDDTPEKLPNSGTKPANVTDKVLERNPKKPGQMQSSTMFHRTSSPVLKSMPIAQHGPTQKKMSSTQAGNSSNTGFLPKAMHLANLNLVPHSIGASVVSSSLPFVHQMNTDAPQVPGTAAGSLNRLLSHANPLPTYVPNLSPPPESNIHLPPRGYRCLECGDSFGVERSLSHHYGRRSVHIEVACTHCAKTMVFFNKCVLLAHAREHRSRGVIMQCTQLVMKPIAEDQMFGQMLGHTLSESSVHMGSQVPPSSTHKGQPVMPLYPDKRSRHRFCCLECDKQLSDCRALEGHYQRLSEDIDGLMCQMCSMLLPNKCSFQAHLRIHTHTSPYCCPECGLCLGLSMDIQKHVKENCLHYARKAGFRCLHCDMVFMSFNVRKSHIEEKHCEVFYKCTICPVAFKSSDGCQMHLTTKHNVSEVSPQLIFKCSCEAMFKKKQLLHQHFRQNAKKLATCVFKCPECNAVFTQKQLLTQHFKGVHGGNFREEKSRKTAEMVAQQQEITVAFHRPKVNTRTRKANLTAPTRRLNVKNTGWTCGDCLHWLPDRETYVSHMKTSHKRSLKRYPCRQCERSFNSSTSLRRHIRNDHDGKKKNFTCWYCTDKMTTFTTTVMLKNHISLMHGIKNPDFSLMSKSSPQNVSNQLGEVLKRPALQSKGEDGDLEGSSVKRLKPSFRCFKHKFIVHKVKEPEEDKETMNVKYEADSKEEEDVVERERATPVK</sequence>
<dbReference type="EMBL" id="CM055740">
    <property type="protein sequence ID" value="KAJ8003278.1"/>
    <property type="molecule type" value="Genomic_DNA"/>
</dbReference>
<gene>
    <name evidence="1" type="ORF">DPEC_G00167760</name>
</gene>
<comment type="caution">
    <text evidence="1">The sequence shown here is derived from an EMBL/GenBank/DDBJ whole genome shotgun (WGS) entry which is preliminary data.</text>
</comment>
<proteinExistence type="predicted"/>
<evidence type="ECO:0000313" key="2">
    <source>
        <dbReference type="Proteomes" id="UP001157502"/>
    </source>
</evidence>
<organism evidence="1 2">
    <name type="scientific">Dallia pectoralis</name>
    <name type="common">Alaska blackfish</name>
    <dbReference type="NCBI Taxonomy" id="75939"/>
    <lineage>
        <taxon>Eukaryota</taxon>
        <taxon>Metazoa</taxon>
        <taxon>Chordata</taxon>
        <taxon>Craniata</taxon>
        <taxon>Vertebrata</taxon>
        <taxon>Euteleostomi</taxon>
        <taxon>Actinopterygii</taxon>
        <taxon>Neopterygii</taxon>
        <taxon>Teleostei</taxon>
        <taxon>Protacanthopterygii</taxon>
        <taxon>Esociformes</taxon>
        <taxon>Umbridae</taxon>
        <taxon>Dallia</taxon>
    </lineage>
</organism>
<evidence type="ECO:0000313" key="1">
    <source>
        <dbReference type="EMBL" id="KAJ8003278.1"/>
    </source>
</evidence>
<keyword evidence="2" id="KW-1185">Reference proteome</keyword>
<protein>
    <submittedName>
        <fullName evidence="1">Uncharacterized protein</fullName>
    </submittedName>
</protein>